<proteinExistence type="inferred from homology"/>
<dbReference type="InterPro" id="IPR032466">
    <property type="entry name" value="Metal_Hydrolase"/>
</dbReference>
<dbReference type="GO" id="GO:0016787">
    <property type="term" value="F:hydrolase activity"/>
    <property type="evidence" value="ECO:0007669"/>
    <property type="project" value="UniProtKB-KW"/>
</dbReference>
<comment type="similarity">
    <text evidence="1">Belongs to the metallo-dependent hydrolases superfamily.</text>
</comment>
<protein>
    <submittedName>
        <fullName evidence="3">Amidohydrolase family protein</fullName>
    </submittedName>
</protein>
<sequence>MLKIDAHQHFWVFDPVRDSWINDEMKVIQRDFLPPELDFVLRESGMDGCVAVQADQSEEQNAFLLGLTEGHDFIKGIVGWVDLQADNIEERLEHYSHTKLMKGFRHVLQGEANRALMLEPAFKRGISLLHKYGFTYDILIFPDQLKFATKLAKEFPDQKFVLDHIAKPYIKDGKIDSWSAEIEQLAACPNVYCKVSGMVTEADWHNWTNDTFKRYLDVVFKAFGTKRTMFGSDWPVCLVAGDYTRVKAIVSEYCSQFTADEQDMIFGGNATTFYNL</sequence>
<feature type="domain" description="Amidohydrolase-related" evidence="2">
    <location>
        <begin position="4"/>
        <end position="276"/>
    </location>
</feature>
<keyword evidence="4" id="KW-1185">Reference proteome</keyword>
<dbReference type="EMBL" id="CP054139">
    <property type="protein sequence ID" value="QKJ32282.1"/>
    <property type="molecule type" value="Genomic_DNA"/>
</dbReference>
<reference evidence="3 4" key="1">
    <citation type="submission" date="2020-05" db="EMBL/GenBank/DDBJ databases">
        <title>Mucilaginibacter mali sp. nov.</title>
        <authorList>
            <person name="Kim H.S."/>
            <person name="Lee K.C."/>
            <person name="Suh M.K."/>
            <person name="Kim J.-S."/>
            <person name="Han K.-I."/>
            <person name="Eom M.K."/>
            <person name="Shin Y.K."/>
            <person name="Lee J.-S."/>
        </authorList>
    </citation>
    <scope>NUCLEOTIDE SEQUENCE [LARGE SCALE GENOMIC DNA]</scope>
    <source>
        <strain evidence="3 4">G2-14</strain>
    </source>
</reference>
<organism evidence="3 4">
    <name type="scientific">Mucilaginibacter mali</name>
    <dbReference type="NCBI Taxonomy" id="2740462"/>
    <lineage>
        <taxon>Bacteria</taxon>
        <taxon>Pseudomonadati</taxon>
        <taxon>Bacteroidota</taxon>
        <taxon>Sphingobacteriia</taxon>
        <taxon>Sphingobacteriales</taxon>
        <taxon>Sphingobacteriaceae</taxon>
        <taxon>Mucilaginibacter</taxon>
    </lineage>
</organism>
<dbReference type="PANTHER" id="PTHR43569:SF2">
    <property type="entry name" value="AMIDOHYDROLASE-RELATED DOMAIN-CONTAINING PROTEIN"/>
    <property type="match status" value="1"/>
</dbReference>
<dbReference type="PANTHER" id="PTHR43569">
    <property type="entry name" value="AMIDOHYDROLASE"/>
    <property type="match status" value="1"/>
</dbReference>
<name>A0A7D4ULV7_9SPHI</name>
<evidence type="ECO:0000256" key="1">
    <source>
        <dbReference type="ARBA" id="ARBA00038310"/>
    </source>
</evidence>
<keyword evidence="3" id="KW-0378">Hydrolase</keyword>
<dbReference type="InterPro" id="IPR006680">
    <property type="entry name" value="Amidohydro-rel"/>
</dbReference>
<dbReference type="InterPro" id="IPR052350">
    <property type="entry name" value="Metallo-dep_Lactonases"/>
</dbReference>
<dbReference type="KEGG" id="mmab:HQ865_21805"/>
<evidence type="ECO:0000313" key="3">
    <source>
        <dbReference type="EMBL" id="QKJ32282.1"/>
    </source>
</evidence>
<dbReference type="Pfam" id="PF04909">
    <property type="entry name" value="Amidohydro_2"/>
    <property type="match status" value="1"/>
</dbReference>
<evidence type="ECO:0000259" key="2">
    <source>
        <dbReference type="Pfam" id="PF04909"/>
    </source>
</evidence>
<dbReference type="Gene3D" id="3.20.20.140">
    <property type="entry name" value="Metal-dependent hydrolases"/>
    <property type="match status" value="1"/>
</dbReference>
<dbReference type="Proteomes" id="UP000505355">
    <property type="component" value="Chromosome"/>
</dbReference>
<dbReference type="RefSeq" id="WP_173416933.1">
    <property type="nucleotide sequence ID" value="NZ_CP054139.1"/>
</dbReference>
<gene>
    <name evidence="3" type="ORF">HQ865_21805</name>
</gene>
<accession>A0A7D4ULV7</accession>
<dbReference type="AlphaFoldDB" id="A0A7D4ULV7"/>
<evidence type="ECO:0000313" key="4">
    <source>
        <dbReference type="Proteomes" id="UP000505355"/>
    </source>
</evidence>
<dbReference type="SUPFAM" id="SSF51556">
    <property type="entry name" value="Metallo-dependent hydrolases"/>
    <property type="match status" value="1"/>
</dbReference>